<organism evidence="12 13">
    <name type="scientific">Heyndrickxia acidicola</name>
    <dbReference type="NCBI Taxonomy" id="209389"/>
    <lineage>
        <taxon>Bacteria</taxon>
        <taxon>Bacillati</taxon>
        <taxon>Bacillota</taxon>
        <taxon>Bacilli</taxon>
        <taxon>Bacillales</taxon>
        <taxon>Bacillaceae</taxon>
        <taxon>Heyndrickxia</taxon>
    </lineage>
</organism>
<dbReference type="Gene3D" id="3.10.520.10">
    <property type="entry name" value="ApbE-like domains"/>
    <property type="match status" value="1"/>
</dbReference>
<keyword evidence="4 11" id="KW-0285">Flavoprotein</keyword>
<evidence type="ECO:0000256" key="6">
    <source>
        <dbReference type="ARBA" id="ARBA00022723"/>
    </source>
</evidence>
<dbReference type="Pfam" id="PF02424">
    <property type="entry name" value="ApbE"/>
    <property type="match status" value="1"/>
</dbReference>
<dbReference type="EC" id="2.7.1.180" evidence="2 11"/>
<dbReference type="InterPro" id="IPR003374">
    <property type="entry name" value="ApbE-like_sf"/>
</dbReference>
<reference evidence="12 13" key="1">
    <citation type="submission" date="2023-03" db="EMBL/GenBank/DDBJ databases">
        <title>Bacillus Genome Sequencing.</title>
        <authorList>
            <person name="Dunlap C."/>
        </authorList>
    </citation>
    <scope>NUCLEOTIDE SEQUENCE [LARGE SCALE GENOMIC DNA]</scope>
    <source>
        <strain evidence="12 13">B-23453</strain>
    </source>
</reference>
<protein>
    <recommendedName>
        <fullName evidence="3 11">FAD:protein FMN transferase</fullName>
        <ecNumber evidence="2 11">2.7.1.180</ecNumber>
    </recommendedName>
    <alternativeName>
        <fullName evidence="9 11">Flavin transferase</fullName>
    </alternativeName>
</protein>
<evidence type="ECO:0000256" key="4">
    <source>
        <dbReference type="ARBA" id="ARBA00022630"/>
    </source>
</evidence>
<evidence type="ECO:0000256" key="7">
    <source>
        <dbReference type="ARBA" id="ARBA00022827"/>
    </source>
</evidence>
<evidence type="ECO:0000313" key="13">
    <source>
        <dbReference type="Proteomes" id="UP001341444"/>
    </source>
</evidence>
<dbReference type="Proteomes" id="UP001341444">
    <property type="component" value="Unassembled WGS sequence"/>
</dbReference>
<dbReference type="PANTHER" id="PTHR30040:SF2">
    <property type="entry name" value="FAD:PROTEIN FMN TRANSFERASE"/>
    <property type="match status" value="1"/>
</dbReference>
<accession>A0ABU6MIW7</accession>
<comment type="cofactor">
    <cofactor evidence="1">
        <name>Mg(2+)</name>
        <dbReference type="ChEBI" id="CHEBI:18420"/>
    </cofactor>
</comment>
<keyword evidence="8 11" id="KW-0460">Magnesium</keyword>
<keyword evidence="5 11" id="KW-0808">Transferase</keyword>
<dbReference type="GO" id="GO:0016740">
    <property type="term" value="F:transferase activity"/>
    <property type="evidence" value="ECO:0007669"/>
    <property type="project" value="UniProtKB-KW"/>
</dbReference>
<name>A0ABU6MIW7_9BACI</name>
<evidence type="ECO:0000256" key="11">
    <source>
        <dbReference type="PIRNR" id="PIRNR006268"/>
    </source>
</evidence>
<evidence type="ECO:0000256" key="3">
    <source>
        <dbReference type="ARBA" id="ARBA00016337"/>
    </source>
</evidence>
<dbReference type="PANTHER" id="PTHR30040">
    <property type="entry name" value="THIAMINE BIOSYNTHESIS LIPOPROTEIN APBE"/>
    <property type="match status" value="1"/>
</dbReference>
<dbReference type="PIRSF" id="PIRSF006268">
    <property type="entry name" value="ApbE"/>
    <property type="match status" value="1"/>
</dbReference>
<comment type="similarity">
    <text evidence="11">Belongs to the ApbE family.</text>
</comment>
<dbReference type="EMBL" id="JARMAB010000025">
    <property type="protein sequence ID" value="MED1204604.1"/>
    <property type="molecule type" value="Genomic_DNA"/>
</dbReference>
<comment type="caution">
    <text evidence="12">The sequence shown here is derived from an EMBL/GenBank/DDBJ whole genome shotgun (WGS) entry which is preliminary data.</text>
</comment>
<gene>
    <name evidence="12" type="ORF">P4T90_16280</name>
</gene>
<keyword evidence="7 11" id="KW-0274">FAD</keyword>
<comment type="catalytic activity">
    <reaction evidence="10 11">
        <text>L-threonyl-[protein] + FAD = FMN-L-threonyl-[protein] + AMP + H(+)</text>
        <dbReference type="Rhea" id="RHEA:36847"/>
        <dbReference type="Rhea" id="RHEA-COMP:11060"/>
        <dbReference type="Rhea" id="RHEA-COMP:11061"/>
        <dbReference type="ChEBI" id="CHEBI:15378"/>
        <dbReference type="ChEBI" id="CHEBI:30013"/>
        <dbReference type="ChEBI" id="CHEBI:57692"/>
        <dbReference type="ChEBI" id="CHEBI:74257"/>
        <dbReference type="ChEBI" id="CHEBI:456215"/>
        <dbReference type="EC" id="2.7.1.180"/>
    </reaction>
</comment>
<dbReference type="SUPFAM" id="SSF143631">
    <property type="entry name" value="ApbE-like"/>
    <property type="match status" value="1"/>
</dbReference>
<evidence type="ECO:0000256" key="5">
    <source>
        <dbReference type="ARBA" id="ARBA00022679"/>
    </source>
</evidence>
<keyword evidence="13" id="KW-1185">Reference proteome</keyword>
<sequence length="311" mass="34278">MISPIKKKKFEKTEVYMDTYVTIKVITEQPEKKAEACIQKAFQQFYYVERVCSRFDAASELRQLSMHVGTPVKPSELLFQALAFAVEMAKLTDGAFDPSIGQTLEKAGFNKNFRSGEKIQFEAQGTADYRDILVDEKERSITLSKPMVLDLGAVAKGLAVDLAVKELAGVESFVIDAGGDLYVHGLNENDVPWRVGIQHPHKKTELLGTVELTDSAVCTSGNYERISEKGIHHLLHPHTSEAVKGVTSCTVIAPFTMLADAFSTAVFIMGPQEGLRLLEENGLEGILMTSENELIMTKGMERYGYAACGSE</sequence>
<dbReference type="InterPro" id="IPR024932">
    <property type="entry name" value="ApbE"/>
</dbReference>
<evidence type="ECO:0000256" key="2">
    <source>
        <dbReference type="ARBA" id="ARBA00011955"/>
    </source>
</evidence>
<evidence type="ECO:0000256" key="9">
    <source>
        <dbReference type="ARBA" id="ARBA00031306"/>
    </source>
</evidence>
<proteinExistence type="inferred from homology"/>
<evidence type="ECO:0000256" key="1">
    <source>
        <dbReference type="ARBA" id="ARBA00001946"/>
    </source>
</evidence>
<dbReference type="RefSeq" id="WP_066268176.1">
    <property type="nucleotide sequence ID" value="NZ_JARMAB010000025.1"/>
</dbReference>
<keyword evidence="6 11" id="KW-0479">Metal-binding</keyword>
<evidence type="ECO:0000313" key="12">
    <source>
        <dbReference type="EMBL" id="MED1204604.1"/>
    </source>
</evidence>
<evidence type="ECO:0000256" key="10">
    <source>
        <dbReference type="ARBA" id="ARBA00048540"/>
    </source>
</evidence>
<evidence type="ECO:0000256" key="8">
    <source>
        <dbReference type="ARBA" id="ARBA00022842"/>
    </source>
</evidence>